<dbReference type="Gene3D" id="1.25.40.80">
    <property type="match status" value="1"/>
</dbReference>
<evidence type="ECO:0000256" key="3">
    <source>
        <dbReference type="ARBA" id="ARBA00022827"/>
    </source>
</evidence>
<evidence type="ECO:0000256" key="1">
    <source>
        <dbReference type="ARBA" id="ARBA00001932"/>
    </source>
</evidence>
<evidence type="ECO:0000313" key="9">
    <source>
        <dbReference type="EMBL" id="AYD47825.1"/>
    </source>
</evidence>
<dbReference type="PRINTS" id="PR00147">
    <property type="entry name" value="DNAPHOTLYASE"/>
</dbReference>
<evidence type="ECO:0000259" key="8">
    <source>
        <dbReference type="PROSITE" id="PS51645"/>
    </source>
</evidence>
<feature type="site" description="Electron transfer via tryptophanyl radical" evidence="6">
    <location>
        <position position="290"/>
    </location>
</feature>
<dbReference type="RefSeq" id="WP_119987532.1">
    <property type="nucleotide sequence ID" value="NZ_CP032489.1"/>
</dbReference>
<comment type="cofactor">
    <cofactor evidence="5">
        <name>FAD</name>
        <dbReference type="ChEBI" id="CHEBI:57692"/>
    </cofactor>
    <text evidence="5">Binds 1 FAD per subunit.</text>
</comment>
<dbReference type="OrthoDB" id="9772484at2"/>
<dbReference type="InterPro" id="IPR006050">
    <property type="entry name" value="DNA_photolyase_N"/>
</dbReference>
<dbReference type="Pfam" id="PF03441">
    <property type="entry name" value="FAD_binding_7"/>
    <property type="match status" value="1"/>
</dbReference>
<dbReference type="InterPro" id="IPR005101">
    <property type="entry name" value="Cryptochr/Photolyase_FAD-bd"/>
</dbReference>
<dbReference type="GO" id="GO:0071949">
    <property type="term" value="F:FAD binding"/>
    <property type="evidence" value="ECO:0007669"/>
    <property type="project" value="TreeGrafter"/>
</dbReference>
<dbReference type="Pfam" id="PF00875">
    <property type="entry name" value="DNA_photolyase"/>
    <property type="match status" value="1"/>
</dbReference>
<dbReference type="PANTHER" id="PTHR11455">
    <property type="entry name" value="CRYPTOCHROME"/>
    <property type="match status" value="1"/>
</dbReference>
<evidence type="ECO:0000256" key="2">
    <source>
        <dbReference type="ARBA" id="ARBA00022630"/>
    </source>
</evidence>
<evidence type="ECO:0000256" key="7">
    <source>
        <dbReference type="RuleBase" id="RU004182"/>
    </source>
</evidence>
<dbReference type="GO" id="GO:0006139">
    <property type="term" value="P:nucleobase-containing compound metabolic process"/>
    <property type="evidence" value="ECO:0007669"/>
    <property type="project" value="UniProtKB-ARBA"/>
</dbReference>
<dbReference type="InterPro" id="IPR002081">
    <property type="entry name" value="Cryptochrome/DNA_photolyase_1"/>
</dbReference>
<gene>
    <name evidence="9" type="ORF">D6B99_09635</name>
</gene>
<dbReference type="Gene3D" id="1.10.579.10">
    <property type="entry name" value="DNA Cyclobutane Dipyrimidine Photolyase, subunit A, domain 3"/>
    <property type="match status" value="1"/>
</dbReference>
<sequence>MQKKEVVVFWFRRDLRLEDNSALYSALQEEFPVLSLFIFDEDILNQLPNRRDKRVVFIHQSLEKIWAEFKRYNSSLLVKLGNLKDIFSQLSSDYSIKAVYTNHDYEPYAIERDLIIRNLLAEKNIAFYTYKDQVVFERSEILKSDGNPYTIFTPYSKIWKQKFQENELKIFSSEKYLYNLLNTKPFDFPSLEDIGFENISFDFPSPRIDEHTIHHYAETRNIPSIEGTSYVSLHLRFGTISVRYLVSLANKWSETWLNELIWREFFMMILFHFPKVIHHSFKQKYEFIKWRNNENEFALWCEGKTGFPIVDAGMRELNETGFMHNRVRMIVAGFLTKNLLIDWRWGEAYFAEKLLDYELSSNNGNWQWAAGCGCDAAPYFRIFNPTTQIEKFDPQFIYIKKWVPEFDTDKYPKPIVEYKSSRQLALKVYKEAVNE</sequence>
<name>A0A386HPQ4_9BACT</name>
<dbReference type="SUPFAM" id="SSF48173">
    <property type="entry name" value="Cryptochrome/photolyase FAD-binding domain"/>
    <property type="match status" value="1"/>
</dbReference>
<dbReference type="PROSITE" id="PS51645">
    <property type="entry name" value="PHR_CRY_ALPHA_BETA"/>
    <property type="match status" value="1"/>
</dbReference>
<evidence type="ECO:0000256" key="4">
    <source>
        <dbReference type="ARBA" id="ARBA00022991"/>
    </source>
</evidence>
<dbReference type="SUPFAM" id="SSF52425">
    <property type="entry name" value="Cryptochrome/photolyase, N-terminal domain"/>
    <property type="match status" value="1"/>
</dbReference>
<comment type="cofactor">
    <cofactor evidence="1">
        <name>(6R)-5,10-methylene-5,6,7,8-tetrahydrofolate</name>
        <dbReference type="ChEBI" id="CHEBI:15636"/>
    </cofactor>
</comment>
<dbReference type="KEGG" id="ark:D6B99_09635"/>
<dbReference type="GO" id="GO:0003904">
    <property type="term" value="F:deoxyribodipyrimidine photo-lyase activity"/>
    <property type="evidence" value="ECO:0007669"/>
    <property type="project" value="TreeGrafter"/>
</dbReference>
<keyword evidence="2 5" id="KW-0285">Flavoprotein</keyword>
<dbReference type="InterPro" id="IPR014729">
    <property type="entry name" value="Rossmann-like_a/b/a_fold"/>
</dbReference>
<feature type="domain" description="Photolyase/cryptochrome alpha/beta" evidence="8">
    <location>
        <begin position="5"/>
        <end position="135"/>
    </location>
</feature>
<dbReference type="EMBL" id="CP032489">
    <property type="protein sequence ID" value="AYD47825.1"/>
    <property type="molecule type" value="Genomic_DNA"/>
</dbReference>
<evidence type="ECO:0000313" key="10">
    <source>
        <dbReference type="Proteomes" id="UP000266118"/>
    </source>
</evidence>
<dbReference type="PANTHER" id="PTHR11455:SF9">
    <property type="entry name" value="CRYPTOCHROME CIRCADIAN CLOCK 5 ISOFORM X1"/>
    <property type="match status" value="1"/>
</dbReference>
<comment type="similarity">
    <text evidence="7">Belongs to the DNA photolyase family.</text>
</comment>
<dbReference type="GO" id="GO:0009416">
    <property type="term" value="P:response to light stimulus"/>
    <property type="evidence" value="ECO:0007669"/>
    <property type="project" value="TreeGrafter"/>
</dbReference>
<accession>A0A386HPQ4</accession>
<dbReference type="GO" id="GO:0003677">
    <property type="term" value="F:DNA binding"/>
    <property type="evidence" value="ECO:0007669"/>
    <property type="project" value="TreeGrafter"/>
</dbReference>
<dbReference type="Proteomes" id="UP000266118">
    <property type="component" value="Chromosome"/>
</dbReference>
<keyword evidence="3 5" id="KW-0274">FAD</keyword>
<evidence type="ECO:0000256" key="5">
    <source>
        <dbReference type="PIRSR" id="PIRSR602081-1"/>
    </source>
</evidence>
<dbReference type="InterPro" id="IPR036134">
    <property type="entry name" value="Crypto/Photolyase_FAD-like_sf"/>
</dbReference>
<feature type="site" description="Electron transfer via tryptophanyl radical" evidence="6">
    <location>
        <position position="343"/>
    </location>
</feature>
<protein>
    <submittedName>
        <fullName evidence="9">Deoxyribodipyrimidine photo-lyase</fullName>
    </submittedName>
</protein>
<keyword evidence="9" id="KW-0456">Lyase</keyword>
<keyword evidence="10" id="KW-1185">Reference proteome</keyword>
<dbReference type="AlphaFoldDB" id="A0A386HPQ4"/>
<proteinExistence type="inferred from homology"/>
<evidence type="ECO:0000256" key="6">
    <source>
        <dbReference type="PIRSR" id="PIRSR602081-2"/>
    </source>
</evidence>
<keyword evidence="4 7" id="KW-0157">Chromophore</keyword>
<feature type="binding site" evidence="5">
    <location>
        <begin position="228"/>
        <end position="232"/>
    </location>
    <ligand>
        <name>FAD</name>
        <dbReference type="ChEBI" id="CHEBI:57692"/>
    </ligand>
</feature>
<dbReference type="InterPro" id="IPR018394">
    <property type="entry name" value="DNA_photolyase_1_CS_C"/>
</dbReference>
<dbReference type="Gene3D" id="3.40.50.620">
    <property type="entry name" value="HUPs"/>
    <property type="match status" value="1"/>
</dbReference>
<feature type="site" description="Electron transfer via tryptophanyl radical" evidence="6">
    <location>
        <position position="366"/>
    </location>
</feature>
<feature type="binding site" evidence="5">
    <location>
        <position position="216"/>
    </location>
    <ligand>
        <name>FAD</name>
        <dbReference type="ChEBI" id="CHEBI:57692"/>
    </ligand>
</feature>
<organism evidence="9 10">
    <name type="scientific">Arachidicoccus soli</name>
    <dbReference type="NCBI Taxonomy" id="2341117"/>
    <lineage>
        <taxon>Bacteria</taxon>
        <taxon>Pseudomonadati</taxon>
        <taxon>Bacteroidota</taxon>
        <taxon>Chitinophagia</taxon>
        <taxon>Chitinophagales</taxon>
        <taxon>Chitinophagaceae</taxon>
        <taxon>Arachidicoccus</taxon>
    </lineage>
</organism>
<reference evidence="9 10" key="1">
    <citation type="submission" date="2018-09" db="EMBL/GenBank/DDBJ databases">
        <title>Arachidicoccus sp. nov., a bacterium isolated from soil.</title>
        <authorList>
            <person name="Weon H.-Y."/>
            <person name="Kwon S.-W."/>
            <person name="Lee S.A."/>
        </authorList>
    </citation>
    <scope>NUCLEOTIDE SEQUENCE [LARGE SCALE GENOMIC DNA]</scope>
    <source>
        <strain evidence="9 10">KIS59-12</strain>
    </source>
</reference>
<dbReference type="GO" id="GO:0006950">
    <property type="term" value="P:response to stress"/>
    <property type="evidence" value="ECO:0007669"/>
    <property type="project" value="UniProtKB-ARBA"/>
</dbReference>
<feature type="binding site" evidence="5">
    <location>
        <begin position="259"/>
        <end position="266"/>
    </location>
    <ligand>
        <name>FAD</name>
        <dbReference type="ChEBI" id="CHEBI:57692"/>
    </ligand>
</feature>
<dbReference type="InterPro" id="IPR036155">
    <property type="entry name" value="Crypto/Photolyase_N_sf"/>
</dbReference>
<feature type="binding site" evidence="5">
    <location>
        <position position="256"/>
    </location>
    <ligand>
        <name>FAD</name>
        <dbReference type="ChEBI" id="CHEBI:57692"/>
    </ligand>
</feature>
<dbReference type="PROSITE" id="PS00394">
    <property type="entry name" value="DNA_PHOTOLYASES_1_1"/>
    <property type="match status" value="1"/>
</dbReference>